<gene>
    <name evidence="1" type="primary">KTR1_1</name>
    <name evidence="1" type="ORF">H4R21_001518</name>
</gene>
<evidence type="ECO:0000313" key="1">
    <source>
        <dbReference type="EMBL" id="KAJ2804752.1"/>
    </source>
</evidence>
<sequence>MGVSSFGGFKPTARIYKLTLLMAALATLCFTMWLASSLLGVGYGHGMPFAGIFGGTREATLELGRMPPARVSFDPPAPGERVNGAIVVLVRNSELHGLRSSMRMFEDRFNRRYKYPYVLLNDEPFTEEFRDGIAAITTNEVRFGVLNSTMWGYSPGVTAAAAQAKLEENKGRYLYGGSLSYRFMCRFQSGMFFNHPLVRDLDWYWRLEPDVKYFCDIDYDPFVYMRDKGLKYGFTIAPRENGKTVETLWFHTREWIKANQQLLPDRSLANWVMGTDGHYNMCHFWSNFEIVDLSLYRSEAYASYFEHLDRTGGFFYERWGDAPVHSIAAALLLNKSQIHWFEDIGYEHPGNMHCPRDEAMHSRCICDADRSYTYRSACQSRFAKVSNMRRDRLLELIGQSEYEYTSLAASLAGAAPP</sequence>
<comment type="caution">
    <text evidence="1">The sequence shown here is derived from an EMBL/GenBank/DDBJ whole genome shotgun (WGS) entry which is preliminary data.</text>
</comment>
<name>A0ACC1LAX2_9FUNG</name>
<organism evidence="1 2">
    <name type="scientific">Coemansia helicoidea</name>
    <dbReference type="NCBI Taxonomy" id="1286919"/>
    <lineage>
        <taxon>Eukaryota</taxon>
        <taxon>Fungi</taxon>
        <taxon>Fungi incertae sedis</taxon>
        <taxon>Zoopagomycota</taxon>
        <taxon>Kickxellomycotina</taxon>
        <taxon>Kickxellomycetes</taxon>
        <taxon>Kickxellales</taxon>
        <taxon>Kickxellaceae</taxon>
        <taxon>Coemansia</taxon>
    </lineage>
</organism>
<protein>
    <submittedName>
        <fullName evidence="1">Alpha-1,2-mannosyltransferase ktr1</fullName>
    </submittedName>
</protein>
<proteinExistence type="predicted"/>
<keyword evidence="2" id="KW-1185">Reference proteome</keyword>
<dbReference type="EMBL" id="JANBUN010000319">
    <property type="protein sequence ID" value="KAJ2804752.1"/>
    <property type="molecule type" value="Genomic_DNA"/>
</dbReference>
<reference evidence="1" key="1">
    <citation type="submission" date="2022-07" db="EMBL/GenBank/DDBJ databases">
        <title>Phylogenomic reconstructions and comparative analyses of Kickxellomycotina fungi.</title>
        <authorList>
            <person name="Reynolds N.K."/>
            <person name="Stajich J.E."/>
            <person name="Barry K."/>
            <person name="Grigoriev I.V."/>
            <person name="Crous P."/>
            <person name="Smith M.E."/>
        </authorList>
    </citation>
    <scope>NUCLEOTIDE SEQUENCE</scope>
    <source>
        <strain evidence="1">BCRC 34780</strain>
    </source>
</reference>
<accession>A0ACC1LAX2</accession>
<evidence type="ECO:0000313" key="2">
    <source>
        <dbReference type="Proteomes" id="UP001140087"/>
    </source>
</evidence>
<dbReference type="Proteomes" id="UP001140087">
    <property type="component" value="Unassembled WGS sequence"/>
</dbReference>